<organism evidence="1 2">
    <name type="scientific">Pseudogulbenkiania subflava DSM 22618</name>
    <dbReference type="NCBI Taxonomy" id="1123014"/>
    <lineage>
        <taxon>Bacteria</taxon>
        <taxon>Pseudomonadati</taxon>
        <taxon>Pseudomonadota</taxon>
        <taxon>Betaproteobacteria</taxon>
        <taxon>Neisseriales</taxon>
        <taxon>Chromobacteriaceae</taxon>
        <taxon>Pseudogulbenkiania</taxon>
    </lineage>
</organism>
<dbReference type="InterPro" id="IPR029033">
    <property type="entry name" value="His_PPase_superfam"/>
</dbReference>
<name>A0A1Y6BF78_9NEIS</name>
<evidence type="ECO:0000313" key="2">
    <source>
        <dbReference type="Proteomes" id="UP000192920"/>
    </source>
</evidence>
<dbReference type="EMBL" id="FXAG01000002">
    <property type="protein sequence ID" value="SME98323.1"/>
    <property type="molecule type" value="Genomic_DNA"/>
</dbReference>
<dbReference type="STRING" id="1123014.SAMN02745746_00506"/>
<evidence type="ECO:0000313" key="1">
    <source>
        <dbReference type="EMBL" id="SME98323.1"/>
    </source>
</evidence>
<dbReference type="Gene3D" id="3.40.50.1240">
    <property type="entry name" value="Phosphoglycerate mutase-like"/>
    <property type="match status" value="1"/>
</dbReference>
<dbReference type="AlphaFoldDB" id="A0A1Y6BF78"/>
<dbReference type="SUPFAM" id="SSF53254">
    <property type="entry name" value="Phosphoglycerate mutase-like"/>
    <property type="match status" value="1"/>
</dbReference>
<dbReference type="Proteomes" id="UP000192920">
    <property type="component" value="Unassembled WGS sequence"/>
</dbReference>
<gene>
    <name evidence="1" type="ORF">SAMN02745746_00506</name>
</gene>
<dbReference type="RefSeq" id="WP_085274866.1">
    <property type="nucleotide sequence ID" value="NZ_FXAG01000002.1"/>
</dbReference>
<dbReference type="CDD" id="cd07067">
    <property type="entry name" value="HP_PGM_like"/>
    <property type="match status" value="1"/>
</dbReference>
<protein>
    <submittedName>
        <fullName evidence="1">Phosphohistidine phosphatase, SixA</fullName>
    </submittedName>
</protein>
<accession>A0A1Y6BF78</accession>
<sequence>MDLILWRHAEAEDGADDLARRLTRKGQQQAHLMAAWLRVRLPREFTLLASEARRSQQTAAFLMKSYEVVPEINPDASPASVLEAAGWPEPGKTVVVVGHQPYLGRLAAQLMSGQPDLWSVKKGAIWWLNHRERHGFESVRLKVMMTPGMLTSSE</sequence>
<dbReference type="Pfam" id="PF00300">
    <property type="entry name" value="His_Phos_1"/>
    <property type="match status" value="1"/>
</dbReference>
<reference evidence="2" key="1">
    <citation type="submission" date="2017-04" db="EMBL/GenBank/DDBJ databases">
        <authorList>
            <person name="Varghese N."/>
            <person name="Submissions S."/>
        </authorList>
    </citation>
    <scope>NUCLEOTIDE SEQUENCE [LARGE SCALE GENOMIC DNA]</scope>
    <source>
        <strain evidence="2">DSM 22618</strain>
    </source>
</reference>
<proteinExistence type="predicted"/>
<dbReference type="InterPro" id="IPR013078">
    <property type="entry name" value="His_Pase_superF_clade-1"/>
</dbReference>
<dbReference type="SMART" id="SM00855">
    <property type="entry name" value="PGAM"/>
    <property type="match status" value="1"/>
</dbReference>
<keyword evidence="2" id="KW-1185">Reference proteome</keyword>